<protein>
    <recommendedName>
        <fullName evidence="3 9">Mediator of RNA polymerase II transcription subunit 19</fullName>
    </recommendedName>
    <alternativeName>
        <fullName evidence="8 9">Mediator complex subunit 19</fullName>
    </alternativeName>
</protein>
<comment type="similarity">
    <text evidence="2 9">Belongs to the Mediator complex subunit 19 family.</text>
</comment>
<dbReference type="GO" id="GO:0003712">
    <property type="term" value="F:transcription coregulator activity"/>
    <property type="evidence" value="ECO:0007669"/>
    <property type="project" value="InterPro"/>
</dbReference>
<feature type="region of interest" description="Disordered" evidence="10">
    <location>
        <begin position="323"/>
        <end position="396"/>
    </location>
</feature>
<dbReference type="GO" id="GO:0006357">
    <property type="term" value="P:regulation of transcription by RNA polymerase II"/>
    <property type="evidence" value="ECO:0007669"/>
    <property type="project" value="InterPro"/>
</dbReference>
<keyword evidence="5 9" id="KW-0010">Activator</keyword>
<keyword evidence="6 9" id="KW-0804">Transcription</keyword>
<evidence type="ECO:0000256" key="7">
    <source>
        <dbReference type="ARBA" id="ARBA00023242"/>
    </source>
</evidence>
<feature type="compositionally biased region" description="Low complexity" evidence="10">
    <location>
        <begin position="63"/>
        <end position="94"/>
    </location>
</feature>
<dbReference type="eggNOG" id="ENOG502QXG3">
    <property type="taxonomic scope" value="Eukaryota"/>
</dbReference>
<dbReference type="InterPro" id="IPR013942">
    <property type="entry name" value="Mediator_Med19_fun"/>
</dbReference>
<gene>
    <name evidence="9" type="primary">MED19</name>
    <name evidence="11" type="ORF">HMPREF1541_04706</name>
</gene>
<comment type="function">
    <text evidence="9">Component of the Mediator complex, a coactivator involved in the regulated transcription of nearly all RNA polymerase II-dependent genes. Mediator functions as a bridge to convey information from gene-specific regulatory proteins to the basal RNA polymerase II transcription machinery. Mediator is recruited to promoters by direct interactions with regulatory proteins and serves as a scaffold for the assembly of a functional preinitiation complex with RNA polymerase II and the general transcription factors.</text>
</comment>
<dbReference type="Pfam" id="PF08633">
    <property type="entry name" value="Rox3"/>
    <property type="match status" value="1"/>
</dbReference>
<comment type="subcellular location">
    <subcellularLocation>
        <location evidence="1 9">Nucleus</location>
    </subcellularLocation>
</comment>
<evidence type="ECO:0000256" key="10">
    <source>
        <dbReference type="SAM" id="MobiDB-lite"/>
    </source>
</evidence>
<evidence type="ECO:0000256" key="5">
    <source>
        <dbReference type="ARBA" id="ARBA00023159"/>
    </source>
</evidence>
<sequence length="396" mass="44340">MSATQYPPKIPLSPSSPPETGVKRRRASETSPKLPPSPKYMSVATKSYVSHGTHTSHMDEAASRSSPRSPSSASSYTRPSTQRNSQPYSTPSSSHSEHHTSNMMERDEHRDKRQRIGEAMDLDESMLPTNHERRSKKEDEGTSPRLGDIEMQDSAGDPDLDELDKDIGEPYLSCRSRVEPQKPDVQTHLLSIYGLGSLQRSVARQDPFTQEKINKLRKSYEGQIKDFQLAGRNKAVKLKQEKPNEPSMRASIGSFTSETRGTYLQNTEEWEAANPKREIKVTDDFRSKLRKAMQMQPGRVRNEAKWDDVLGHEKKTAAPLAMASAQAAAQRPNGLMRPAPQSAAELKRQTRGKKRSYGDDSFIGYGEGYSEPEDASPDGEYGSDDGNRKKRRKVGF</sequence>
<evidence type="ECO:0000313" key="12">
    <source>
        <dbReference type="Proteomes" id="UP000030752"/>
    </source>
</evidence>
<dbReference type="VEuPathDB" id="FungiDB:HMPREF1541_04706"/>
<keyword evidence="4 9" id="KW-0805">Transcription regulation</keyword>
<organism evidence="11 12">
    <name type="scientific">Cyphellophora europaea (strain CBS 101466)</name>
    <name type="common">Phialophora europaea</name>
    <dbReference type="NCBI Taxonomy" id="1220924"/>
    <lineage>
        <taxon>Eukaryota</taxon>
        <taxon>Fungi</taxon>
        <taxon>Dikarya</taxon>
        <taxon>Ascomycota</taxon>
        <taxon>Pezizomycotina</taxon>
        <taxon>Eurotiomycetes</taxon>
        <taxon>Chaetothyriomycetidae</taxon>
        <taxon>Chaetothyriales</taxon>
        <taxon>Cyphellophoraceae</taxon>
        <taxon>Cyphellophora</taxon>
    </lineage>
</organism>
<dbReference type="HOGENOM" id="CLU_036911_1_0_1"/>
<accession>W2RXN9</accession>
<evidence type="ECO:0000256" key="9">
    <source>
        <dbReference type="RuleBase" id="RU364151"/>
    </source>
</evidence>
<evidence type="ECO:0000256" key="4">
    <source>
        <dbReference type="ARBA" id="ARBA00023015"/>
    </source>
</evidence>
<keyword evidence="12" id="KW-1185">Reference proteome</keyword>
<proteinExistence type="inferred from homology"/>
<feature type="compositionally biased region" description="Pro residues" evidence="10">
    <location>
        <begin position="8"/>
        <end position="17"/>
    </location>
</feature>
<reference evidence="11 12" key="1">
    <citation type="submission" date="2013-03" db="EMBL/GenBank/DDBJ databases">
        <title>The Genome Sequence of Phialophora europaea CBS 101466.</title>
        <authorList>
            <consortium name="The Broad Institute Genomics Platform"/>
            <person name="Cuomo C."/>
            <person name="de Hoog S."/>
            <person name="Gorbushina A."/>
            <person name="Walker B."/>
            <person name="Young S.K."/>
            <person name="Zeng Q."/>
            <person name="Gargeya S."/>
            <person name="Fitzgerald M."/>
            <person name="Haas B."/>
            <person name="Abouelleil A."/>
            <person name="Allen A.W."/>
            <person name="Alvarado L."/>
            <person name="Arachchi H.M."/>
            <person name="Berlin A.M."/>
            <person name="Chapman S.B."/>
            <person name="Gainer-Dewar J."/>
            <person name="Goldberg J."/>
            <person name="Griggs A."/>
            <person name="Gujja S."/>
            <person name="Hansen M."/>
            <person name="Howarth C."/>
            <person name="Imamovic A."/>
            <person name="Ireland A."/>
            <person name="Larimer J."/>
            <person name="McCowan C."/>
            <person name="Murphy C."/>
            <person name="Pearson M."/>
            <person name="Poon T.W."/>
            <person name="Priest M."/>
            <person name="Roberts A."/>
            <person name="Saif S."/>
            <person name="Shea T."/>
            <person name="Sisk P."/>
            <person name="Sykes S."/>
            <person name="Wortman J."/>
            <person name="Nusbaum C."/>
            <person name="Birren B."/>
        </authorList>
    </citation>
    <scope>NUCLEOTIDE SEQUENCE [LARGE SCALE GENOMIC DNA]</scope>
    <source>
        <strain evidence="11 12">CBS 101466</strain>
    </source>
</reference>
<dbReference type="Proteomes" id="UP000030752">
    <property type="component" value="Unassembled WGS sequence"/>
</dbReference>
<evidence type="ECO:0000256" key="1">
    <source>
        <dbReference type="ARBA" id="ARBA00004123"/>
    </source>
</evidence>
<dbReference type="EMBL" id="KB822720">
    <property type="protein sequence ID" value="ETN40429.1"/>
    <property type="molecule type" value="Genomic_DNA"/>
</dbReference>
<feature type="compositionally biased region" description="Basic and acidic residues" evidence="10">
    <location>
        <begin position="95"/>
        <end position="118"/>
    </location>
</feature>
<evidence type="ECO:0000256" key="8">
    <source>
        <dbReference type="ARBA" id="ARBA00032018"/>
    </source>
</evidence>
<dbReference type="AlphaFoldDB" id="W2RXN9"/>
<keyword evidence="7 9" id="KW-0539">Nucleus</keyword>
<dbReference type="RefSeq" id="XP_008717272.1">
    <property type="nucleotide sequence ID" value="XM_008719050.1"/>
</dbReference>
<dbReference type="InParanoid" id="W2RXN9"/>
<dbReference type="GO" id="GO:0016592">
    <property type="term" value="C:mediator complex"/>
    <property type="evidence" value="ECO:0007669"/>
    <property type="project" value="InterPro"/>
</dbReference>
<evidence type="ECO:0000256" key="6">
    <source>
        <dbReference type="ARBA" id="ARBA00023163"/>
    </source>
</evidence>
<evidence type="ECO:0000313" key="11">
    <source>
        <dbReference type="EMBL" id="ETN40429.1"/>
    </source>
</evidence>
<evidence type="ECO:0000256" key="2">
    <source>
        <dbReference type="ARBA" id="ARBA00009259"/>
    </source>
</evidence>
<comment type="subunit">
    <text evidence="9">Component of the Mediator complex.</text>
</comment>
<feature type="compositionally biased region" description="Acidic residues" evidence="10">
    <location>
        <begin position="370"/>
        <end position="383"/>
    </location>
</feature>
<name>W2RXN9_CYPE1</name>
<dbReference type="OrthoDB" id="2160599at2759"/>
<dbReference type="GeneID" id="19972045"/>
<evidence type="ECO:0000256" key="3">
    <source>
        <dbReference type="ARBA" id="ARBA00019615"/>
    </source>
</evidence>
<feature type="compositionally biased region" description="Basic and acidic residues" evidence="10">
    <location>
        <begin position="130"/>
        <end position="142"/>
    </location>
</feature>
<feature type="compositionally biased region" description="Polar residues" evidence="10">
    <location>
        <begin position="44"/>
        <end position="55"/>
    </location>
</feature>
<feature type="region of interest" description="Disordered" evidence="10">
    <location>
        <begin position="1"/>
        <end position="166"/>
    </location>
</feature>